<sequence>MIIRYALKGAMVLACLGSFTVTALPLDKLTLPEGFKIELYADGVKNARQMALGEKGTLFVGSREAGLVHAVVDSDGDHKADKVIEIASGLTMPSGLAYRDGNLYVAAISEVLMYEDIENNLANPPKAKVVIGDLPSERHHGWKYIDFGPDGWLYVPVGVPCNICQTLGGEKFDDPVYASILKYNLQTGEKRWVAKGVRNSVGFDWHPKTNELWFSDNGRDWLGEELPPCEINRVTEEGQHFGFPYFHGGLVADPEFGMDKQAKDYVQPEIRLRAHVAPLGIHFYTGSQFPGTYQNRLFVAEHGSWNRSDKSGYRVMMATQNKEGKMDYEPFITGWLDGDQVHGRPVAFLTLPDGSLLISDDFADAIYRVTFAGE</sequence>
<accession>A0A939DJH3</accession>
<dbReference type="AlphaFoldDB" id="A0A939DJH3"/>
<evidence type="ECO:0000256" key="1">
    <source>
        <dbReference type="SAM" id="SignalP"/>
    </source>
</evidence>
<dbReference type="PANTHER" id="PTHR33546:SF1">
    <property type="entry name" value="LARGE, MULTIFUNCTIONAL SECRETED PROTEIN"/>
    <property type="match status" value="1"/>
</dbReference>
<dbReference type="PANTHER" id="PTHR33546">
    <property type="entry name" value="LARGE, MULTIFUNCTIONAL SECRETED PROTEIN-RELATED"/>
    <property type="match status" value="1"/>
</dbReference>
<comment type="caution">
    <text evidence="3">The sequence shown here is derived from an EMBL/GenBank/DDBJ whole genome shotgun (WGS) entry which is preliminary data.</text>
</comment>
<dbReference type="SUPFAM" id="SSF50952">
    <property type="entry name" value="Soluble quinoprotein glucose dehydrogenase"/>
    <property type="match status" value="1"/>
</dbReference>
<dbReference type="InterPro" id="IPR055557">
    <property type="entry name" value="DUF7133"/>
</dbReference>
<dbReference type="InterPro" id="IPR011042">
    <property type="entry name" value="6-blade_b-propeller_TolB-like"/>
</dbReference>
<dbReference type="Pfam" id="PF23500">
    <property type="entry name" value="DUF7133"/>
    <property type="match status" value="1"/>
</dbReference>
<reference evidence="3" key="1">
    <citation type="submission" date="2021-03" db="EMBL/GenBank/DDBJ databases">
        <title>novel species isolated from a fishpond in China.</title>
        <authorList>
            <person name="Lu H."/>
            <person name="Cai Z."/>
        </authorList>
    </citation>
    <scope>NUCLEOTIDE SEQUENCE</scope>
    <source>
        <strain evidence="3">JCM 30855</strain>
    </source>
</reference>
<protein>
    <submittedName>
        <fullName evidence="3">Sorbosone dehydrogenase family protein</fullName>
    </submittedName>
</protein>
<feature type="chain" id="PRO_5037128681" evidence="1">
    <location>
        <begin position="24"/>
        <end position="374"/>
    </location>
</feature>
<feature type="signal peptide" evidence="1">
    <location>
        <begin position="1"/>
        <end position="23"/>
    </location>
</feature>
<dbReference type="EMBL" id="JAFKCV010000001">
    <property type="protein sequence ID" value="MBN7823864.1"/>
    <property type="molecule type" value="Genomic_DNA"/>
</dbReference>
<proteinExistence type="predicted"/>
<dbReference type="Gene3D" id="2.120.10.30">
    <property type="entry name" value="TolB, C-terminal domain"/>
    <property type="match status" value="1"/>
</dbReference>
<evidence type="ECO:0000313" key="3">
    <source>
        <dbReference type="EMBL" id="MBN7823864.1"/>
    </source>
</evidence>
<evidence type="ECO:0000259" key="2">
    <source>
        <dbReference type="Pfam" id="PF23500"/>
    </source>
</evidence>
<gene>
    <name evidence="3" type="ORF">J0A66_01380</name>
</gene>
<evidence type="ECO:0000313" key="4">
    <source>
        <dbReference type="Proteomes" id="UP000664654"/>
    </source>
</evidence>
<dbReference type="Proteomes" id="UP000664654">
    <property type="component" value="Unassembled WGS sequence"/>
</dbReference>
<keyword evidence="4" id="KW-1185">Reference proteome</keyword>
<dbReference type="InterPro" id="IPR011041">
    <property type="entry name" value="Quinoprot_gluc/sorb_DH_b-prop"/>
</dbReference>
<name>A0A939DJH3_9ALTE</name>
<organism evidence="3 4">
    <name type="scientific">Bowmanella dokdonensis</name>
    <dbReference type="NCBI Taxonomy" id="751969"/>
    <lineage>
        <taxon>Bacteria</taxon>
        <taxon>Pseudomonadati</taxon>
        <taxon>Pseudomonadota</taxon>
        <taxon>Gammaproteobacteria</taxon>
        <taxon>Alteromonadales</taxon>
        <taxon>Alteromonadaceae</taxon>
        <taxon>Bowmanella</taxon>
    </lineage>
</organism>
<feature type="domain" description="DUF7133" evidence="2">
    <location>
        <begin position="26"/>
        <end position="366"/>
    </location>
</feature>
<keyword evidence="1" id="KW-0732">Signal</keyword>